<keyword evidence="6" id="KW-0325">Glycoprotein</keyword>
<dbReference type="Pfam" id="PF03712">
    <property type="entry name" value="Cu2_monoox_C"/>
    <property type="match status" value="1"/>
</dbReference>
<keyword evidence="4" id="KW-0472">Membrane</keyword>
<dbReference type="GO" id="GO:0005615">
    <property type="term" value="C:extracellular space"/>
    <property type="evidence" value="ECO:0007669"/>
    <property type="project" value="TreeGrafter"/>
</dbReference>
<dbReference type="SUPFAM" id="SSF49742">
    <property type="entry name" value="PHM/PNGase F"/>
    <property type="match status" value="2"/>
</dbReference>
<dbReference type="SUPFAM" id="SSF49344">
    <property type="entry name" value="CBD9-like"/>
    <property type="match status" value="1"/>
</dbReference>
<dbReference type="OrthoDB" id="10003276at2759"/>
<dbReference type="Pfam" id="PF01082">
    <property type="entry name" value="Cu2_monooxygen"/>
    <property type="match status" value="1"/>
</dbReference>
<dbReference type="AlphaFoldDB" id="A0A813XIK1"/>
<evidence type="ECO:0000313" key="10">
    <source>
        <dbReference type="Proteomes" id="UP000663879"/>
    </source>
</evidence>
<dbReference type="InterPro" id="IPR045266">
    <property type="entry name" value="DOH_DOMON"/>
</dbReference>
<dbReference type="InterPro" id="IPR000945">
    <property type="entry name" value="DBH-like"/>
</dbReference>
<evidence type="ECO:0000259" key="8">
    <source>
        <dbReference type="PROSITE" id="PS50836"/>
    </source>
</evidence>
<dbReference type="InterPro" id="IPR000323">
    <property type="entry name" value="Cu2_ascorb_mOase_N"/>
</dbReference>
<dbReference type="Proteomes" id="UP000663879">
    <property type="component" value="Unassembled WGS sequence"/>
</dbReference>
<evidence type="ECO:0000256" key="6">
    <source>
        <dbReference type="ARBA" id="ARBA00023180"/>
    </source>
</evidence>
<dbReference type="PROSITE" id="PS50836">
    <property type="entry name" value="DOMON"/>
    <property type="match status" value="2"/>
</dbReference>
<dbReference type="InterPro" id="IPR028460">
    <property type="entry name" value="Tbh/DBH"/>
</dbReference>
<comment type="similarity">
    <text evidence="2">Belongs to the copper type II ascorbate-dependent monooxygenase family.</text>
</comment>
<dbReference type="GO" id="GO:0042420">
    <property type="term" value="P:dopamine catabolic process"/>
    <property type="evidence" value="ECO:0007669"/>
    <property type="project" value="TreeGrafter"/>
</dbReference>
<keyword evidence="3 7" id="KW-0732">Signal</keyword>
<keyword evidence="5" id="KW-1015">Disulfide bond</keyword>
<evidence type="ECO:0000256" key="2">
    <source>
        <dbReference type="ARBA" id="ARBA00010676"/>
    </source>
</evidence>
<accession>A0A813XIK1</accession>
<dbReference type="InterPro" id="IPR014784">
    <property type="entry name" value="Cu2_ascorb_mOase-like_C"/>
</dbReference>
<feature type="domain" description="DOMON" evidence="8">
    <location>
        <begin position="204"/>
        <end position="316"/>
    </location>
</feature>
<dbReference type="InterPro" id="IPR036939">
    <property type="entry name" value="Cu2_ascorb_mOase_N_sf"/>
</dbReference>
<sequence>MFKKLFFLIFGLFLLTNKAEFTTTEEFSNKLDLTNSSTLYWKHDDTEIKFEIHYRDAFWVLFGLKSDSFSDVIFAWVNENQVGHFSDRKLQNNNLTLDTHTNWIPLDASFKNGTTILKFNRNIKINCKNETSTEDLDINPGLMNLVYNFGNKNNQNYADNLNEVQIDLLIDTNGPFRCPPIVPKPVLNTSPTGSYENELDLIEGTYRIYWNFTDSDVTIELHCKTEGWVAFGFSPNGGMDNSDVVVGWISNGKVNFTDRHISGRRVLVDQSQDWNLLYSSESNGINIFKFTRKIKSCDTDDMIIDQGSPYVIYAFGEKDPNEGGDISYHGMNRGGKVVSFISSLSQSDTFVADDHEIIDNVISNVILPKEDTYYYCEMFQVPKEFTQKRHIYKWELILPSMNTEKMHHALIYECRQDYNGTPSFTSGNCYKSDIKMNYCQSIAFAWAYGGRNVEIYPKDMGYPYGGDTDFTYYVFEIHYDNPQLKLGFIESLTWRYHLTRKLREKELGILTVGTDSSNFGLAIPPGVDNFQIKAYCPNDCLKDSLSENVTIISAIPHTHLKGIQVWTKIIRKGNDIGYLFYNKYYDFNYQTSYTLNPYINITSDDELITQCAYRTLDRDQFVFGGPSTRDEMCLHFLTYFPRRPTVKACFSVPNFEDYGALLYNLNRTGNALVPDLGDNMNSFFRGLTQSFQTIKTNDYVRESFRKFYNQTRIYGICNKKFLGPYNQTRPQNVYQEPDVCSAPKPNEEQSNLNNLFVSILRQFFSAFWKWIQTLF</sequence>
<evidence type="ECO:0000256" key="7">
    <source>
        <dbReference type="SAM" id="SignalP"/>
    </source>
</evidence>
<dbReference type="EMBL" id="CAJNOC010001549">
    <property type="protein sequence ID" value="CAF0873683.1"/>
    <property type="molecule type" value="Genomic_DNA"/>
</dbReference>
<comment type="subcellular location">
    <subcellularLocation>
        <location evidence="1">Membrane</location>
    </subcellularLocation>
</comment>
<evidence type="ECO:0000313" key="9">
    <source>
        <dbReference type="EMBL" id="CAF0873683.1"/>
    </source>
</evidence>
<feature type="domain" description="DOMON" evidence="8">
    <location>
        <begin position="35"/>
        <end position="150"/>
    </location>
</feature>
<dbReference type="InterPro" id="IPR005018">
    <property type="entry name" value="DOMON_domain"/>
</dbReference>
<comment type="caution">
    <text evidence="9">The sequence shown here is derived from an EMBL/GenBank/DDBJ whole genome shotgun (WGS) entry which is preliminary data.</text>
</comment>
<dbReference type="GO" id="GO:0006589">
    <property type="term" value="P:octopamine biosynthetic process"/>
    <property type="evidence" value="ECO:0007669"/>
    <property type="project" value="TreeGrafter"/>
</dbReference>
<evidence type="ECO:0000256" key="5">
    <source>
        <dbReference type="ARBA" id="ARBA00023157"/>
    </source>
</evidence>
<evidence type="ECO:0000256" key="4">
    <source>
        <dbReference type="ARBA" id="ARBA00023136"/>
    </source>
</evidence>
<name>A0A813XIK1_9BILA</name>
<dbReference type="PRINTS" id="PR00767">
    <property type="entry name" value="DBMONOXGNASE"/>
</dbReference>
<protein>
    <recommendedName>
        <fullName evidence="8">DOMON domain-containing protein</fullName>
    </recommendedName>
</protein>
<dbReference type="Pfam" id="PF03351">
    <property type="entry name" value="DOMON"/>
    <property type="match status" value="2"/>
</dbReference>
<dbReference type="InterPro" id="IPR024548">
    <property type="entry name" value="Cu2_monoox_C"/>
</dbReference>
<evidence type="ECO:0000256" key="1">
    <source>
        <dbReference type="ARBA" id="ARBA00004370"/>
    </source>
</evidence>
<dbReference type="Gene3D" id="2.60.120.310">
    <property type="entry name" value="Copper type II, ascorbate-dependent monooxygenase, N-terminal domain"/>
    <property type="match status" value="1"/>
</dbReference>
<feature type="signal peptide" evidence="7">
    <location>
        <begin position="1"/>
        <end position="21"/>
    </location>
</feature>
<feature type="chain" id="PRO_5032781634" description="DOMON domain-containing protein" evidence="7">
    <location>
        <begin position="22"/>
        <end position="775"/>
    </location>
</feature>
<dbReference type="FunFam" id="2.60.40.1210:FF:000001">
    <property type="entry name" value="Monooxygenase, DBH-like 1, like"/>
    <property type="match status" value="1"/>
</dbReference>
<dbReference type="PANTHER" id="PTHR10157">
    <property type="entry name" value="DOPAMINE BETA HYDROXYLASE RELATED"/>
    <property type="match status" value="1"/>
</dbReference>
<organism evidence="9 10">
    <name type="scientific">Brachionus calyciflorus</name>
    <dbReference type="NCBI Taxonomy" id="104777"/>
    <lineage>
        <taxon>Eukaryota</taxon>
        <taxon>Metazoa</taxon>
        <taxon>Spiralia</taxon>
        <taxon>Gnathifera</taxon>
        <taxon>Rotifera</taxon>
        <taxon>Eurotatoria</taxon>
        <taxon>Monogononta</taxon>
        <taxon>Pseudotrocha</taxon>
        <taxon>Ploima</taxon>
        <taxon>Brachionidae</taxon>
        <taxon>Brachionus</taxon>
    </lineage>
</organism>
<dbReference type="CDD" id="cd09631">
    <property type="entry name" value="DOMON_DOH"/>
    <property type="match status" value="1"/>
</dbReference>
<dbReference type="FunFam" id="2.60.120.230:FF:000001">
    <property type="entry name" value="Monooxygenase, DBH-like 1"/>
    <property type="match status" value="1"/>
</dbReference>
<gene>
    <name evidence="9" type="ORF">OXX778_LOCUS10058</name>
</gene>
<dbReference type="Gene3D" id="2.60.120.230">
    <property type="match status" value="1"/>
</dbReference>
<dbReference type="GO" id="GO:0042421">
    <property type="term" value="P:norepinephrine biosynthetic process"/>
    <property type="evidence" value="ECO:0007669"/>
    <property type="project" value="TreeGrafter"/>
</dbReference>
<reference evidence="9" key="1">
    <citation type="submission" date="2021-02" db="EMBL/GenBank/DDBJ databases">
        <authorList>
            <person name="Nowell W R."/>
        </authorList>
    </citation>
    <scope>NUCLEOTIDE SEQUENCE</scope>
    <source>
        <strain evidence="9">Ploen Becks lab</strain>
    </source>
</reference>
<dbReference type="Gene3D" id="2.60.40.1210">
    <property type="entry name" value="Cellobiose dehydrogenase, cytochrome domain"/>
    <property type="match status" value="1"/>
</dbReference>
<dbReference type="GO" id="GO:0030667">
    <property type="term" value="C:secretory granule membrane"/>
    <property type="evidence" value="ECO:0007669"/>
    <property type="project" value="TreeGrafter"/>
</dbReference>
<dbReference type="PANTHER" id="PTHR10157:SF23">
    <property type="entry name" value="MOXD1 HOMOLOG 1"/>
    <property type="match status" value="1"/>
</dbReference>
<dbReference type="GO" id="GO:0005507">
    <property type="term" value="F:copper ion binding"/>
    <property type="evidence" value="ECO:0007669"/>
    <property type="project" value="InterPro"/>
</dbReference>
<dbReference type="SMART" id="SM00664">
    <property type="entry name" value="DoH"/>
    <property type="match status" value="2"/>
</dbReference>
<evidence type="ECO:0000256" key="3">
    <source>
        <dbReference type="ARBA" id="ARBA00022729"/>
    </source>
</evidence>
<dbReference type="InterPro" id="IPR008977">
    <property type="entry name" value="PHM/PNGase_F_dom_sf"/>
</dbReference>
<dbReference type="GO" id="GO:0004500">
    <property type="term" value="F:dopamine beta-monooxygenase activity"/>
    <property type="evidence" value="ECO:0007669"/>
    <property type="project" value="InterPro"/>
</dbReference>
<proteinExistence type="inferred from homology"/>
<keyword evidence="10" id="KW-1185">Reference proteome</keyword>